<dbReference type="Proteomes" id="UP000265520">
    <property type="component" value="Unassembled WGS sequence"/>
</dbReference>
<organism evidence="2 3">
    <name type="scientific">Trifolium medium</name>
    <dbReference type="NCBI Taxonomy" id="97028"/>
    <lineage>
        <taxon>Eukaryota</taxon>
        <taxon>Viridiplantae</taxon>
        <taxon>Streptophyta</taxon>
        <taxon>Embryophyta</taxon>
        <taxon>Tracheophyta</taxon>
        <taxon>Spermatophyta</taxon>
        <taxon>Magnoliopsida</taxon>
        <taxon>eudicotyledons</taxon>
        <taxon>Gunneridae</taxon>
        <taxon>Pentapetalae</taxon>
        <taxon>rosids</taxon>
        <taxon>fabids</taxon>
        <taxon>Fabales</taxon>
        <taxon>Fabaceae</taxon>
        <taxon>Papilionoideae</taxon>
        <taxon>50 kb inversion clade</taxon>
        <taxon>NPAAA clade</taxon>
        <taxon>Hologalegina</taxon>
        <taxon>IRL clade</taxon>
        <taxon>Trifolieae</taxon>
        <taxon>Trifolium</taxon>
    </lineage>
</organism>
<proteinExistence type="predicted"/>
<keyword evidence="3" id="KW-1185">Reference proteome</keyword>
<evidence type="ECO:0000313" key="3">
    <source>
        <dbReference type="Proteomes" id="UP000265520"/>
    </source>
</evidence>
<feature type="non-terminal residue" evidence="2">
    <location>
        <position position="113"/>
    </location>
</feature>
<dbReference type="GO" id="GO:0016787">
    <property type="term" value="F:hydrolase activity"/>
    <property type="evidence" value="ECO:0007669"/>
    <property type="project" value="UniProtKB-KW"/>
</dbReference>
<evidence type="ECO:0000313" key="2">
    <source>
        <dbReference type="EMBL" id="MCI27293.1"/>
    </source>
</evidence>
<feature type="compositionally biased region" description="Basic and acidic residues" evidence="1">
    <location>
        <begin position="63"/>
        <end position="77"/>
    </location>
</feature>
<comment type="caution">
    <text evidence="2">The sequence shown here is derived from an EMBL/GenBank/DDBJ whole genome shotgun (WGS) entry which is preliminary data.</text>
</comment>
<protein>
    <submittedName>
        <fullName evidence="2">Ubiquitin carboxyl-terminal hydrolase family protein</fullName>
    </submittedName>
</protein>
<reference evidence="2 3" key="1">
    <citation type="journal article" date="2018" name="Front. Plant Sci.">
        <title>Red Clover (Trifolium pratense) and Zigzag Clover (T. medium) - A Picture of Genomic Similarities and Differences.</title>
        <authorList>
            <person name="Dluhosova J."/>
            <person name="Istvanek J."/>
            <person name="Nedelnik J."/>
            <person name="Repkova J."/>
        </authorList>
    </citation>
    <scope>NUCLEOTIDE SEQUENCE [LARGE SCALE GENOMIC DNA]</scope>
    <source>
        <strain evidence="3">cv. 10/8</strain>
        <tissue evidence="2">Leaf</tissue>
    </source>
</reference>
<evidence type="ECO:0000256" key="1">
    <source>
        <dbReference type="SAM" id="MobiDB-lite"/>
    </source>
</evidence>
<accession>A0A392QSD1</accession>
<dbReference type="EMBL" id="LXQA010158466">
    <property type="protein sequence ID" value="MCI27293.1"/>
    <property type="molecule type" value="Genomic_DNA"/>
</dbReference>
<sequence length="113" mass="12641">IGNGSSGIICFQKVSAMDNVKHIRFPDVPSYFEYVHNGQVPFSPSDRESLDEQNKNIITEEMNVDKNIEARQSKEGDIETNYDEGTSKSNTSRLVSINLEEIDAMIDEDVIAA</sequence>
<feature type="region of interest" description="Disordered" evidence="1">
    <location>
        <begin position="57"/>
        <end position="90"/>
    </location>
</feature>
<feature type="non-terminal residue" evidence="2">
    <location>
        <position position="1"/>
    </location>
</feature>
<dbReference type="AlphaFoldDB" id="A0A392QSD1"/>
<name>A0A392QSD1_9FABA</name>
<keyword evidence="2" id="KW-0378">Hydrolase</keyword>